<protein>
    <submittedName>
        <fullName evidence="1">Uncharacterized protein</fullName>
    </submittedName>
</protein>
<keyword evidence="2" id="KW-1185">Reference proteome</keyword>
<sequence length="241" mass="25370">MVRVFNLKAGAGLAVAVASWLLWRALAPRPAVLAVGSVGFAGVPLAGADEVRTFTVLVDGKPGGSCAIATATAADGTETVAVTTDVQVKAGLFSYTYHLNSIEVWRKGQLVSLEAKSNDDGKKRAVKAVAGEQGLVVTVDKDTRKAAGNVLTATGVRVPAADKVRDAVLFDAEDGSETAVRVEPLGACRVPLNGKTIEGSRYKLTGKDVAAEWWFDANGRVIRQEMKWDGHKVVLDLNGVK</sequence>
<dbReference type="Pfam" id="PF19630">
    <property type="entry name" value="DUF6134"/>
    <property type="match status" value="1"/>
</dbReference>
<name>A0A6P2D807_9BACT</name>
<proteinExistence type="predicted"/>
<dbReference type="KEGG" id="gms:SOIL9_20720"/>
<dbReference type="RefSeq" id="WP_162670035.1">
    <property type="nucleotide sequence ID" value="NZ_LR593886.1"/>
</dbReference>
<evidence type="ECO:0000313" key="2">
    <source>
        <dbReference type="Proteomes" id="UP000464178"/>
    </source>
</evidence>
<evidence type="ECO:0000313" key="1">
    <source>
        <dbReference type="EMBL" id="VTR95642.1"/>
    </source>
</evidence>
<reference evidence="1 2" key="1">
    <citation type="submission" date="2019-05" db="EMBL/GenBank/DDBJ databases">
        <authorList>
            <consortium name="Science for Life Laboratories"/>
        </authorList>
    </citation>
    <scope>NUCLEOTIDE SEQUENCE [LARGE SCALE GENOMIC DNA]</scope>
    <source>
        <strain evidence="1">Soil9</strain>
    </source>
</reference>
<gene>
    <name evidence="1" type="ORF">SOIL9_20720</name>
</gene>
<dbReference type="EMBL" id="LR593886">
    <property type="protein sequence ID" value="VTR95642.1"/>
    <property type="molecule type" value="Genomic_DNA"/>
</dbReference>
<organism evidence="1 2">
    <name type="scientific">Gemmata massiliana</name>
    <dbReference type="NCBI Taxonomy" id="1210884"/>
    <lineage>
        <taxon>Bacteria</taxon>
        <taxon>Pseudomonadati</taxon>
        <taxon>Planctomycetota</taxon>
        <taxon>Planctomycetia</taxon>
        <taxon>Gemmatales</taxon>
        <taxon>Gemmataceae</taxon>
        <taxon>Gemmata</taxon>
    </lineage>
</organism>
<accession>A0A6P2D807</accession>
<dbReference type="Proteomes" id="UP000464178">
    <property type="component" value="Chromosome"/>
</dbReference>
<dbReference type="AlphaFoldDB" id="A0A6P2D807"/>
<dbReference type="InterPro" id="IPR045767">
    <property type="entry name" value="DUF6134"/>
</dbReference>